<name>A0A485M1N7_9ZZZZ</name>
<dbReference type="PANTHER" id="PTHR30290">
    <property type="entry name" value="PERIPLASMIC BINDING COMPONENT OF ABC TRANSPORTER"/>
    <property type="match status" value="1"/>
</dbReference>
<dbReference type="GO" id="GO:0015833">
    <property type="term" value="P:peptide transport"/>
    <property type="evidence" value="ECO:0007669"/>
    <property type="project" value="TreeGrafter"/>
</dbReference>
<dbReference type="GO" id="GO:1904680">
    <property type="term" value="F:peptide transmembrane transporter activity"/>
    <property type="evidence" value="ECO:0007669"/>
    <property type="project" value="TreeGrafter"/>
</dbReference>
<evidence type="ECO:0000256" key="2">
    <source>
        <dbReference type="ARBA" id="ARBA00022448"/>
    </source>
</evidence>
<feature type="domain" description="Solute-binding protein family 5" evidence="4">
    <location>
        <begin position="86"/>
        <end position="440"/>
    </location>
</feature>
<dbReference type="Gene3D" id="3.90.76.10">
    <property type="entry name" value="Dipeptide-binding Protein, Domain 1"/>
    <property type="match status" value="1"/>
</dbReference>
<accession>A0A485M1N7</accession>
<evidence type="ECO:0000259" key="4">
    <source>
        <dbReference type="Pfam" id="PF00496"/>
    </source>
</evidence>
<evidence type="ECO:0000256" key="1">
    <source>
        <dbReference type="ARBA" id="ARBA00005695"/>
    </source>
</evidence>
<keyword evidence="3" id="KW-0732">Signal</keyword>
<dbReference type="GO" id="GO:0043190">
    <property type="term" value="C:ATP-binding cassette (ABC) transporter complex"/>
    <property type="evidence" value="ECO:0007669"/>
    <property type="project" value="InterPro"/>
</dbReference>
<protein>
    <submittedName>
        <fullName evidence="5">Oligopeptide-binding protein AppA</fullName>
    </submittedName>
</protein>
<gene>
    <name evidence="5" type="primary">appA</name>
    <name evidence="5" type="ORF">SCFA_460007</name>
</gene>
<comment type="similarity">
    <text evidence="1">Belongs to the bacterial solute-binding protein 5 family.</text>
</comment>
<dbReference type="InterPro" id="IPR030678">
    <property type="entry name" value="Peptide/Ni-bd"/>
</dbReference>
<dbReference type="InterPro" id="IPR039424">
    <property type="entry name" value="SBP_5"/>
</dbReference>
<dbReference type="FunFam" id="3.10.105.10:FF:000006">
    <property type="entry name" value="Peptide ABC transporter substrate-binding protein"/>
    <property type="match status" value="1"/>
</dbReference>
<proteinExistence type="inferred from homology"/>
<dbReference type="CDD" id="cd08514">
    <property type="entry name" value="PBP2_AppA_like"/>
    <property type="match status" value="1"/>
</dbReference>
<dbReference type="AlphaFoldDB" id="A0A485M1N7"/>
<dbReference type="PIRSF" id="PIRSF002741">
    <property type="entry name" value="MppA"/>
    <property type="match status" value="1"/>
</dbReference>
<dbReference type="PROSITE" id="PS51257">
    <property type="entry name" value="PROKAR_LIPOPROTEIN"/>
    <property type="match status" value="1"/>
</dbReference>
<sequence>MNVLHRLILCIIVMAVIVACSQENNKEQIPPVKAAVSSAPVPGDVLVSSSIGDASNLIPMLASDGASHEVANFIYNGLVKYDKNYTIVPDLAERWDIEDGGKMLRFHLRKDVYWHDGEKFDAHDVMFTYKVMIDPNTPTAYAEKYKLVKDARIIDDYTIEFTYEKPLAPALISWGALQMLPEHLLKGKDISTSELTRRPVGTGPFKFKTWETGSRIVLERNERYFDGPPSLLAVLLRVIPDQNTQFMELRAGNIDIMGLTPLQYLRQTDNADFKSRYTKYKYLADGYTFLGFNLTRPPFDDVRVRQAIAHAIDKEEIIKGVLMGLGEVATGPYKPGTRWYNPDVRRYAYDPQKALAVLKEAGYEDTDGDGVVDKDGRPLSFTIVTNQGNPLREKTAQIIQERLKTVGIQASIRVIEWTVFLKEYVDRGNFDAVILGWNILQDPDIHNVWHSDNARKGGLNFVMYRNAEVDELLVRGRHTFDEQERKRCYHRIQEILAEEQPYVFLYVPYSLPVVSSRIHGIEPAPAGIAYNMEKWFVPKELQKYQVVP</sequence>
<dbReference type="PANTHER" id="PTHR30290:SF38">
    <property type="entry name" value="D,D-DIPEPTIDE-BINDING PERIPLASMIC PROTEIN DDPA-RELATED"/>
    <property type="match status" value="1"/>
</dbReference>
<dbReference type="SUPFAM" id="SSF53850">
    <property type="entry name" value="Periplasmic binding protein-like II"/>
    <property type="match status" value="1"/>
</dbReference>
<evidence type="ECO:0000313" key="5">
    <source>
        <dbReference type="EMBL" id="VFU15951.1"/>
    </source>
</evidence>
<evidence type="ECO:0000256" key="3">
    <source>
        <dbReference type="ARBA" id="ARBA00022729"/>
    </source>
</evidence>
<dbReference type="Pfam" id="PF00496">
    <property type="entry name" value="SBP_bac_5"/>
    <property type="match status" value="1"/>
</dbReference>
<reference evidence="5" key="1">
    <citation type="submission" date="2019-03" db="EMBL/GenBank/DDBJ databases">
        <authorList>
            <person name="Hao L."/>
        </authorList>
    </citation>
    <scope>NUCLEOTIDE SEQUENCE</scope>
</reference>
<dbReference type="Gene3D" id="3.10.105.10">
    <property type="entry name" value="Dipeptide-binding Protein, Domain 3"/>
    <property type="match status" value="1"/>
</dbReference>
<dbReference type="EMBL" id="CAADRM010000110">
    <property type="protein sequence ID" value="VFU15951.1"/>
    <property type="molecule type" value="Genomic_DNA"/>
</dbReference>
<dbReference type="InterPro" id="IPR000914">
    <property type="entry name" value="SBP_5_dom"/>
</dbReference>
<dbReference type="Gene3D" id="3.40.190.10">
    <property type="entry name" value="Periplasmic binding protein-like II"/>
    <property type="match status" value="1"/>
</dbReference>
<organism evidence="5">
    <name type="scientific">anaerobic digester metagenome</name>
    <dbReference type="NCBI Taxonomy" id="1263854"/>
    <lineage>
        <taxon>unclassified sequences</taxon>
        <taxon>metagenomes</taxon>
        <taxon>ecological metagenomes</taxon>
    </lineage>
</organism>
<dbReference type="GO" id="GO:0042597">
    <property type="term" value="C:periplasmic space"/>
    <property type="evidence" value="ECO:0007669"/>
    <property type="project" value="UniProtKB-ARBA"/>
</dbReference>
<keyword evidence="2" id="KW-0813">Transport</keyword>